<dbReference type="InParanoid" id="G3JJZ6"/>
<dbReference type="eggNOG" id="ENOG502S712">
    <property type="taxonomic scope" value="Eukaryota"/>
</dbReference>
<feature type="compositionally biased region" description="Polar residues" evidence="1">
    <location>
        <begin position="7"/>
        <end position="17"/>
    </location>
</feature>
<gene>
    <name evidence="2" type="ORF">CCM_05491</name>
</gene>
<dbReference type="AlphaFoldDB" id="G3JJZ6"/>
<evidence type="ECO:0000313" key="2">
    <source>
        <dbReference type="EMBL" id="EGX91333.1"/>
    </source>
</evidence>
<protein>
    <submittedName>
        <fullName evidence="2">Uncharacterized protein</fullName>
    </submittedName>
</protein>
<dbReference type="HOGENOM" id="CLU_162857_1_0_1"/>
<organism evidence="2 3">
    <name type="scientific">Cordyceps militaris (strain CM01)</name>
    <name type="common">Caterpillar fungus</name>
    <dbReference type="NCBI Taxonomy" id="983644"/>
    <lineage>
        <taxon>Eukaryota</taxon>
        <taxon>Fungi</taxon>
        <taxon>Dikarya</taxon>
        <taxon>Ascomycota</taxon>
        <taxon>Pezizomycotina</taxon>
        <taxon>Sordariomycetes</taxon>
        <taxon>Hypocreomycetidae</taxon>
        <taxon>Hypocreales</taxon>
        <taxon>Cordycipitaceae</taxon>
        <taxon>Cordyceps</taxon>
    </lineage>
</organism>
<feature type="region of interest" description="Disordered" evidence="1">
    <location>
        <begin position="1"/>
        <end position="82"/>
    </location>
</feature>
<name>G3JJZ6_CORMM</name>
<dbReference type="EMBL" id="JH126402">
    <property type="protein sequence ID" value="EGX91333.1"/>
    <property type="molecule type" value="Genomic_DNA"/>
</dbReference>
<feature type="compositionally biased region" description="Low complexity" evidence="1">
    <location>
        <begin position="64"/>
        <end position="82"/>
    </location>
</feature>
<dbReference type="OMA" id="SEGNHYC"/>
<evidence type="ECO:0000256" key="1">
    <source>
        <dbReference type="SAM" id="MobiDB-lite"/>
    </source>
</evidence>
<dbReference type="KEGG" id="cmt:CCM_05491"/>
<proteinExistence type="predicted"/>
<dbReference type="GeneID" id="18167509"/>
<evidence type="ECO:0000313" key="3">
    <source>
        <dbReference type="Proteomes" id="UP000001610"/>
    </source>
</evidence>
<feature type="compositionally biased region" description="Polar residues" evidence="1">
    <location>
        <begin position="30"/>
        <end position="63"/>
    </location>
</feature>
<dbReference type="Proteomes" id="UP000001610">
    <property type="component" value="Unassembled WGS sequence"/>
</dbReference>
<dbReference type="RefSeq" id="XP_006670698.1">
    <property type="nucleotide sequence ID" value="XM_006670635.1"/>
</dbReference>
<dbReference type="OrthoDB" id="5415522at2759"/>
<dbReference type="VEuPathDB" id="FungiDB:CCM_05491"/>
<accession>G3JJZ6</accession>
<reference evidence="2 3" key="1">
    <citation type="journal article" date="2011" name="Genome Biol.">
        <title>Genome sequence of the insect pathogenic fungus Cordyceps militaris, a valued traditional Chinese medicine.</title>
        <authorList>
            <person name="Zheng P."/>
            <person name="Xia Y."/>
            <person name="Xiao G."/>
            <person name="Xiong C."/>
            <person name="Hu X."/>
            <person name="Zhang S."/>
            <person name="Zheng H."/>
            <person name="Huang Y."/>
            <person name="Zhou Y."/>
            <person name="Wang S."/>
            <person name="Zhao G.P."/>
            <person name="Liu X."/>
            <person name="St Leger R.J."/>
            <person name="Wang C."/>
        </authorList>
    </citation>
    <scope>NUCLEOTIDE SEQUENCE [LARGE SCALE GENOMIC DNA]</scope>
    <source>
        <strain evidence="2 3">CM01</strain>
    </source>
</reference>
<keyword evidence="3" id="KW-1185">Reference proteome</keyword>
<sequence length="82" mass="8889">MPDGYTIKSSGINSQGNYYDARDYGPDVANPNSYHYSNTDGSYYYSNPNGSTYHNDGQGNSTYTSPSGWTLTSSSSTSSTKK</sequence>